<dbReference type="PROSITE" id="PS51066">
    <property type="entry name" value="ZF_FPG_2"/>
    <property type="match status" value="1"/>
</dbReference>
<dbReference type="InterPro" id="IPR015886">
    <property type="entry name" value="H2TH_FPG"/>
</dbReference>
<dbReference type="InterPro" id="IPR010979">
    <property type="entry name" value="Ribosomal_uS13-like_H2TH"/>
</dbReference>
<comment type="caution">
    <text evidence="6">The sequence shown here is derived from an EMBL/GenBank/DDBJ whole genome shotgun (WGS) entry which is preliminary data.</text>
</comment>
<dbReference type="PANTHER" id="PTHR42697:SF3">
    <property type="entry name" value="ENDONUCLEASE 8 1"/>
    <property type="match status" value="1"/>
</dbReference>
<evidence type="ECO:0000313" key="6">
    <source>
        <dbReference type="EMBL" id="MDY5155063.1"/>
    </source>
</evidence>
<dbReference type="Proteomes" id="UP001281731">
    <property type="component" value="Unassembled WGS sequence"/>
</dbReference>
<dbReference type="SUPFAM" id="SSF57716">
    <property type="entry name" value="Glucocorticoid receptor-like (DNA-binding domain)"/>
    <property type="match status" value="1"/>
</dbReference>
<accession>A0AAW9HVH7</accession>
<dbReference type="PANTHER" id="PTHR42697">
    <property type="entry name" value="ENDONUCLEASE 8"/>
    <property type="match status" value="1"/>
</dbReference>
<dbReference type="SUPFAM" id="SSF46946">
    <property type="entry name" value="S13-like H2TH domain"/>
    <property type="match status" value="1"/>
</dbReference>
<proteinExistence type="predicted"/>
<organism evidence="6 7">
    <name type="scientific">Actinotignum urinale</name>
    <dbReference type="NCBI Taxonomy" id="190146"/>
    <lineage>
        <taxon>Bacteria</taxon>
        <taxon>Bacillati</taxon>
        <taxon>Actinomycetota</taxon>
        <taxon>Actinomycetes</taxon>
        <taxon>Actinomycetales</taxon>
        <taxon>Actinomycetaceae</taxon>
        <taxon>Actinotignum</taxon>
    </lineage>
</organism>
<sequence>MPDNECNTWLHIHLGLYGRWAFAGLGLTQLGGAGIRVARHDSDNLVGTIDGGKDATTKIFDPDGPTGSPTPIDNLVATPTTRMRIESDTAIAQLSGPTRCEVATFSDITATINRLGPDPIRNDASDCERFISLARSKRSPIGQVVMDQSVVAGPGNIYRADCLWRVGINPLRKASNVSKKRLGTLWDDLVTCMRNDIDTGIIVTIPDEYRPETPIETDPELMRFAVYHRTGKPCVRCGTPISEKLMLARRLFWCSGCQR</sequence>
<dbReference type="EMBL" id="JAWNGC010000005">
    <property type="protein sequence ID" value="MDY5155063.1"/>
    <property type="molecule type" value="Genomic_DNA"/>
</dbReference>
<keyword evidence="2 4" id="KW-0863">Zinc-finger</keyword>
<name>A0AAW9HVH7_9ACTO</name>
<evidence type="ECO:0000256" key="1">
    <source>
        <dbReference type="ARBA" id="ARBA00022723"/>
    </source>
</evidence>
<keyword evidence="6" id="KW-0540">Nuclease</keyword>
<dbReference type="GO" id="GO:0006284">
    <property type="term" value="P:base-excision repair"/>
    <property type="evidence" value="ECO:0007669"/>
    <property type="project" value="InterPro"/>
</dbReference>
<evidence type="ECO:0000259" key="5">
    <source>
        <dbReference type="PROSITE" id="PS51066"/>
    </source>
</evidence>
<dbReference type="SMART" id="SM01232">
    <property type="entry name" value="H2TH"/>
    <property type="match status" value="1"/>
</dbReference>
<dbReference type="GO" id="GO:0003906">
    <property type="term" value="F:DNA-(apurinic or apyrimidinic site) endonuclease activity"/>
    <property type="evidence" value="ECO:0007669"/>
    <property type="project" value="InterPro"/>
</dbReference>
<protein>
    <submittedName>
        <fullName evidence="6">Endonuclease VIII</fullName>
    </submittedName>
</protein>
<keyword evidence="3" id="KW-0862">Zinc</keyword>
<dbReference type="RefSeq" id="WP_320756530.1">
    <property type="nucleotide sequence ID" value="NZ_JAWNGC010000005.1"/>
</dbReference>
<keyword evidence="6" id="KW-0378">Hydrolase</keyword>
<dbReference type="GO" id="GO:0000703">
    <property type="term" value="F:oxidized pyrimidine nucleobase lesion DNA N-glycosylase activity"/>
    <property type="evidence" value="ECO:0007669"/>
    <property type="project" value="TreeGrafter"/>
</dbReference>
<evidence type="ECO:0000256" key="4">
    <source>
        <dbReference type="PROSITE-ProRule" id="PRU00391"/>
    </source>
</evidence>
<dbReference type="Gene3D" id="1.10.8.50">
    <property type="match status" value="1"/>
</dbReference>
<dbReference type="Pfam" id="PF06831">
    <property type="entry name" value="H2TH"/>
    <property type="match status" value="1"/>
</dbReference>
<evidence type="ECO:0000313" key="7">
    <source>
        <dbReference type="Proteomes" id="UP001281731"/>
    </source>
</evidence>
<evidence type="ECO:0000256" key="3">
    <source>
        <dbReference type="ARBA" id="ARBA00022833"/>
    </source>
</evidence>
<dbReference type="GO" id="GO:0003684">
    <property type="term" value="F:damaged DNA binding"/>
    <property type="evidence" value="ECO:0007669"/>
    <property type="project" value="InterPro"/>
</dbReference>
<dbReference type="GO" id="GO:0008270">
    <property type="term" value="F:zinc ion binding"/>
    <property type="evidence" value="ECO:0007669"/>
    <property type="project" value="UniProtKB-KW"/>
</dbReference>
<keyword evidence="1" id="KW-0479">Metal-binding</keyword>
<gene>
    <name evidence="6" type="ORF">R6G80_04905</name>
</gene>
<keyword evidence="6" id="KW-0255">Endonuclease</keyword>
<dbReference type="AlphaFoldDB" id="A0AAW9HVH7"/>
<reference evidence="6" key="1">
    <citation type="submission" date="2023-10" db="EMBL/GenBank/DDBJ databases">
        <title>Whole Genome based description of the genera Actinobaculum and Actinotignum reveals a complex phylogenetic relationship within the species included in the genus Actinotignum.</title>
        <authorList>
            <person name="Jensen C.S."/>
            <person name="Dargis R."/>
            <person name="Kemp M."/>
            <person name="Christensen J.J."/>
        </authorList>
    </citation>
    <scope>NUCLEOTIDE SEQUENCE</scope>
    <source>
        <strain evidence="6">SLA_B511</strain>
    </source>
</reference>
<evidence type="ECO:0000256" key="2">
    <source>
        <dbReference type="ARBA" id="ARBA00022771"/>
    </source>
</evidence>
<feature type="domain" description="FPG-type" evidence="5">
    <location>
        <begin position="225"/>
        <end position="259"/>
    </location>
</feature>
<dbReference type="InterPro" id="IPR000214">
    <property type="entry name" value="Znf_DNA_glyclase/AP_lyase"/>
</dbReference>